<gene>
    <name evidence="5" type="ORF">WJX72_008578</name>
</gene>
<evidence type="ECO:0000259" key="4">
    <source>
        <dbReference type="SMART" id="SM00672"/>
    </source>
</evidence>
<feature type="domain" description="Glycosyl transferase CAP10" evidence="4">
    <location>
        <begin position="147"/>
        <end position="397"/>
    </location>
</feature>
<dbReference type="EMBL" id="JALJOR010000001">
    <property type="protein sequence ID" value="KAK9829902.1"/>
    <property type="molecule type" value="Genomic_DNA"/>
</dbReference>
<name>A0AAW1R8D2_9CHLO</name>
<dbReference type="SMART" id="SM00672">
    <property type="entry name" value="CAP10"/>
    <property type="match status" value="1"/>
</dbReference>
<keyword evidence="6" id="KW-1185">Reference proteome</keyword>
<dbReference type="GO" id="GO:0016740">
    <property type="term" value="F:transferase activity"/>
    <property type="evidence" value="ECO:0007669"/>
    <property type="project" value="UniProtKB-KW"/>
</dbReference>
<evidence type="ECO:0000256" key="1">
    <source>
        <dbReference type="ARBA" id="ARBA00010118"/>
    </source>
</evidence>
<evidence type="ECO:0000256" key="3">
    <source>
        <dbReference type="SAM" id="SignalP"/>
    </source>
</evidence>
<dbReference type="PANTHER" id="PTHR12203:SF35">
    <property type="entry name" value="PROTEIN O-GLUCOSYLTRANSFERASE 1"/>
    <property type="match status" value="1"/>
</dbReference>
<dbReference type="InterPro" id="IPR006598">
    <property type="entry name" value="CAP10"/>
</dbReference>
<keyword evidence="3" id="KW-0732">Signal</keyword>
<dbReference type="PANTHER" id="PTHR12203">
    <property type="entry name" value="KDEL LYS-ASP-GLU-LEU CONTAINING - RELATED"/>
    <property type="match status" value="1"/>
</dbReference>
<dbReference type="Pfam" id="PF05686">
    <property type="entry name" value="Glyco_transf_90"/>
    <property type="match status" value="1"/>
</dbReference>
<dbReference type="Proteomes" id="UP001489004">
    <property type="component" value="Unassembled WGS sequence"/>
</dbReference>
<comment type="caution">
    <text evidence="5">The sequence shown here is derived from an EMBL/GenBank/DDBJ whole genome shotgun (WGS) entry which is preliminary data.</text>
</comment>
<dbReference type="InterPro" id="IPR051091">
    <property type="entry name" value="O-Glucosyltr/Glycosyltrsf_90"/>
</dbReference>
<dbReference type="AlphaFoldDB" id="A0AAW1R8D2"/>
<protein>
    <recommendedName>
        <fullName evidence="4">Glycosyl transferase CAP10 domain-containing protein</fullName>
    </recommendedName>
</protein>
<sequence length="409" mass="45948">MLRKNTPQSAAVVLLVSVLVWANLRTPSSTASGSRIENGFLGPSLDPYLHQHCSAYKADHTALVTAALRPYVDGISARDIPKRSKWPPNDSPGSVAWWRAQHSGSMHPVVFVLNGTLHLHPSAKDELLHNGRYFFLPTLRKAAELVRLPDMVLSLNPGDQPSVAGADFESRVPWLGYCNHRQQSTDLLFPDTLAETYISRPSTDRAGPGDDRKAKAVFLGSPTGWAKGRRRAVCMASVLHPDLVYAGLSSFPAEESQLVNAVERKAFEKPKMELQAQINEYKYIVNVDGHCAALRLRHLLSSDSAVMWVESPEEEWYYPLLVPFKHFIPVEYDPLSRPYDAGLNLADMVQWAERHPEQVAQIVRSANEFADFHLSERGRMCYVLRLLQHYQKLLADVQDLPDLVKHMQT</sequence>
<feature type="signal peptide" evidence="3">
    <location>
        <begin position="1"/>
        <end position="22"/>
    </location>
</feature>
<feature type="chain" id="PRO_5043844824" description="Glycosyl transferase CAP10 domain-containing protein" evidence="3">
    <location>
        <begin position="23"/>
        <end position="409"/>
    </location>
</feature>
<evidence type="ECO:0000313" key="6">
    <source>
        <dbReference type="Proteomes" id="UP001489004"/>
    </source>
</evidence>
<keyword evidence="2" id="KW-0808">Transferase</keyword>
<reference evidence="5 6" key="1">
    <citation type="journal article" date="2024" name="Nat. Commun.">
        <title>Phylogenomics reveals the evolutionary origins of lichenization in chlorophyte algae.</title>
        <authorList>
            <person name="Puginier C."/>
            <person name="Libourel C."/>
            <person name="Otte J."/>
            <person name="Skaloud P."/>
            <person name="Haon M."/>
            <person name="Grisel S."/>
            <person name="Petersen M."/>
            <person name="Berrin J.G."/>
            <person name="Delaux P.M."/>
            <person name="Dal Grande F."/>
            <person name="Keller J."/>
        </authorList>
    </citation>
    <scope>NUCLEOTIDE SEQUENCE [LARGE SCALE GENOMIC DNA]</scope>
    <source>
        <strain evidence="5 6">SAG 2043</strain>
    </source>
</reference>
<proteinExistence type="inferred from homology"/>
<organism evidence="5 6">
    <name type="scientific">[Myrmecia] bisecta</name>
    <dbReference type="NCBI Taxonomy" id="41462"/>
    <lineage>
        <taxon>Eukaryota</taxon>
        <taxon>Viridiplantae</taxon>
        <taxon>Chlorophyta</taxon>
        <taxon>core chlorophytes</taxon>
        <taxon>Trebouxiophyceae</taxon>
        <taxon>Trebouxiales</taxon>
        <taxon>Trebouxiaceae</taxon>
        <taxon>Myrmecia</taxon>
    </lineage>
</organism>
<evidence type="ECO:0000256" key="2">
    <source>
        <dbReference type="ARBA" id="ARBA00022679"/>
    </source>
</evidence>
<accession>A0AAW1R8D2</accession>
<evidence type="ECO:0000313" key="5">
    <source>
        <dbReference type="EMBL" id="KAK9829902.1"/>
    </source>
</evidence>
<comment type="similarity">
    <text evidence="1">Belongs to the glycosyltransferase 90 family.</text>
</comment>